<dbReference type="InterPro" id="IPR000036">
    <property type="entry name" value="Peptidase_A26_omptin"/>
</dbReference>
<comment type="caution">
    <text evidence="2">The sequence shown here is derived from an EMBL/GenBank/DDBJ whole genome shotgun (WGS) entry which is preliminary data.</text>
</comment>
<feature type="chain" id="PRO_5047407835" evidence="1">
    <location>
        <begin position="20"/>
        <end position="304"/>
    </location>
</feature>
<name>A0ABS3A0D3_9VIBR</name>
<accession>A0ABS3A0D3</accession>
<keyword evidence="2" id="KW-0378">Hydrolase</keyword>
<reference evidence="2 3" key="1">
    <citation type="submission" date="2021-02" db="EMBL/GenBank/DDBJ databases">
        <title>Draft Genome Sequences of 5 Vibrio neptunius Strains Isolated From of Bivalve Hatcheries.</title>
        <authorList>
            <person name="Galvis F."/>
            <person name="Barja J.L."/>
            <person name="Lemos M.L."/>
            <person name="Balado M."/>
        </authorList>
    </citation>
    <scope>NUCLEOTIDE SEQUENCE [LARGE SCALE GENOMIC DNA]</scope>
    <source>
        <strain evidence="2 3">PP-145.98</strain>
    </source>
</reference>
<keyword evidence="1" id="KW-0732">Signal</keyword>
<dbReference type="PRINTS" id="PR00482">
    <property type="entry name" value="OMPTIN"/>
</dbReference>
<evidence type="ECO:0000256" key="1">
    <source>
        <dbReference type="SAM" id="SignalP"/>
    </source>
</evidence>
<protein>
    <submittedName>
        <fullName evidence="2">Omptin family outer membrane protease</fullName>
    </submittedName>
</protein>
<dbReference type="EMBL" id="JAFHLB010000002">
    <property type="protein sequence ID" value="MBN3576494.1"/>
    <property type="molecule type" value="Genomic_DNA"/>
</dbReference>
<dbReference type="GO" id="GO:0008233">
    <property type="term" value="F:peptidase activity"/>
    <property type="evidence" value="ECO:0007669"/>
    <property type="project" value="UniProtKB-KW"/>
</dbReference>
<dbReference type="Pfam" id="PF01278">
    <property type="entry name" value="Omptin"/>
    <property type="match status" value="1"/>
</dbReference>
<organism evidence="2 3">
    <name type="scientific">Vibrio neptunius</name>
    <dbReference type="NCBI Taxonomy" id="170651"/>
    <lineage>
        <taxon>Bacteria</taxon>
        <taxon>Pseudomonadati</taxon>
        <taxon>Pseudomonadota</taxon>
        <taxon>Gammaproteobacteria</taxon>
        <taxon>Vibrionales</taxon>
        <taxon>Vibrionaceae</taxon>
        <taxon>Vibrio</taxon>
    </lineage>
</organism>
<dbReference type="GO" id="GO:0006508">
    <property type="term" value="P:proteolysis"/>
    <property type="evidence" value="ECO:0007669"/>
    <property type="project" value="UniProtKB-KW"/>
</dbReference>
<proteinExistence type="predicted"/>
<dbReference type="RefSeq" id="WP_206368740.1">
    <property type="nucleotide sequence ID" value="NZ_CAWPTM010000101.1"/>
</dbReference>
<dbReference type="InterPro" id="IPR053724">
    <property type="entry name" value="OMP_A26_sf"/>
</dbReference>
<evidence type="ECO:0000313" key="3">
    <source>
        <dbReference type="Proteomes" id="UP000779070"/>
    </source>
</evidence>
<keyword evidence="3" id="KW-1185">Reference proteome</keyword>
<sequence>MKQLTLMLIPLAFAPSVMAADDANNVTLEGSFGVLNGSSTELVYSSSTGRKLSQLDWEINNVPIIKLGAAWDVNDKWTLTGSFWSVLTDDGDAHMEDRDWLNANQSSPTDISISPDTKLRDAHEIDINAIYWLLSQNNYKVGALAGYQYNLFKWDGIGGTYSYNNGANVGSFPNVVGIDYKQEFSVLYLGLTGEYTLDKSDFGVQLKWSPWVDARDVDHHNMRNLTFYEQSNFNSDFLSLSLNYGYKFTPSMKLYAEYVYTKYSEAKADTTIVNNSTGVSSFVANGAGLDNQNSTISVGLKYTF</sequence>
<dbReference type="SUPFAM" id="SSF69917">
    <property type="entry name" value="OMPT-like"/>
    <property type="match status" value="1"/>
</dbReference>
<dbReference type="PIRSF" id="PIRSF001522">
    <property type="entry name" value="Peptidase_A26"/>
    <property type="match status" value="1"/>
</dbReference>
<feature type="signal peptide" evidence="1">
    <location>
        <begin position="1"/>
        <end position="19"/>
    </location>
</feature>
<dbReference type="InterPro" id="IPR020080">
    <property type="entry name" value="OM_adhesin/peptidase_omptin"/>
</dbReference>
<evidence type="ECO:0000313" key="2">
    <source>
        <dbReference type="EMBL" id="MBN3576494.1"/>
    </source>
</evidence>
<gene>
    <name evidence="2" type="ORF">JYA62_02270</name>
</gene>
<dbReference type="Proteomes" id="UP000779070">
    <property type="component" value="Unassembled WGS sequence"/>
</dbReference>
<dbReference type="Gene3D" id="2.40.128.90">
    <property type="entry name" value="OMPT-like"/>
    <property type="match status" value="1"/>
</dbReference>
<keyword evidence="2" id="KW-0645">Protease</keyword>